<accession>A0AA88GEL7</accession>
<evidence type="ECO:0000313" key="2">
    <source>
        <dbReference type="EMBL" id="KAG2377949.1"/>
    </source>
</evidence>
<dbReference type="AlphaFoldDB" id="A0AA88GEL7"/>
<dbReference type="Gene3D" id="1.10.8.10">
    <property type="entry name" value="DNA helicase RuvA subunit, C-terminal domain"/>
    <property type="match status" value="1"/>
</dbReference>
<protein>
    <recommendedName>
        <fullName evidence="1">UBA domain-containing protein</fullName>
    </recommendedName>
</protein>
<dbReference type="SMART" id="SM00165">
    <property type="entry name" value="UBA"/>
    <property type="match status" value="1"/>
</dbReference>
<dbReference type="SUPFAM" id="SSF46934">
    <property type="entry name" value="UBA-like"/>
    <property type="match status" value="1"/>
</dbReference>
<dbReference type="RefSeq" id="XP_044545211.1">
    <property type="nucleotide sequence ID" value="XM_044698662.1"/>
</dbReference>
<feature type="domain" description="UBA" evidence="1">
    <location>
        <begin position="287"/>
        <end position="325"/>
    </location>
</feature>
<dbReference type="GeneID" id="68101025"/>
<dbReference type="Proteomes" id="UP000816034">
    <property type="component" value="Unassembled WGS sequence"/>
</dbReference>
<dbReference type="PROSITE" id="PS50030">
    <property type="entry name" value="UBA"/>
    <property type="match status" value="1"/>
</dbReference>
<dbReference type="Pfam" id="PF22562">
    <property type="entry name" value="UBA_7"/>
    <property type="match status" value="1"/>
</dbReference>
<dbReference type="InterPro" id="IPR009060">
    <property type="entry name" value="UBA-like_sf"/>
</dbReference>
<evidence type="ECO:0000313" key="3">
    <source>
        <dbReference type="Proteomes" id="UP000816034"/>
    </source>
</evidence>
<gene>
    <name evidence="2" type="ORF">C9374_008571</name>
</gene>
<dbReference type="EMBL" id="PYSW02000035">
    <property type="protein sequence ID" value="KAG2377949.1"/>
    <property type="molecule type" value="Genomic_DNA"/>
</dbReference>
<proteinExistence type="predicted"/>
<sequence length="325" mass="36529">MDYGPNSIAFPSDLSKLTVLEQLGGSSHPQKVKDQTTNQEYVMKKGFNKKHVVNEYRVNLCYYKMGCLVPQVKLYVKGKMISSLDGIESLADDDHSDIVVLSEFINHGMTWANFMKQRSKEECDQVRREMARFFVLDCLFANRDVIGVDDSNILIVEQAVHSQQQHVDSKQRFSVYRIDNGGALSFRAQGKLKDPGEWGDFVSEINLMLDDSFNANTANVFGKGGVVDSNNMFQQIMTISDQAESCIYPYLTHQDVQIVKERLNYLRSVVGLYDTSTNSSMSNDVTEADPQLVQTLMEMGFSKEQSAAALIASNNNVEAALSFLF</sequence>
<name>A0AA88GEL7_NAELO</name>
<keyword evidence="3" id="KW-1185">Reference proteome</keyword>
<dbReference type="InterPro" id="IPR015940">
    <property type="entry name" value="UBA"/>
</dbReference>
<comment type="caution">
    <text evidence="2">The sequence shown here is derived from an EMBL/GenBank/DDBJ whole genome shotgun (WGS) entry which is preliminary data.</text>
</comment>
<reference evidence="2 3" key="1">
    <citation type="journal article" date="2018" name="BMC Genomics">
        <title>The genome of Naegleria lovaniensis, the basis for a comparative approach to unravel pathogenicity factors of the human pathogenic amoeba N. fowleri.</title>
        <authorList>
            <person name="Liechti N."/>
            <person name="Schurch N."/>
            <person name="Bruggmann R."/>
            <person name="Wittwer M."/>
        </authorList>
    </citation>
    <scope>NUCLEOTIDE SEQUENCE [LARGE SCALE GENOMIC DNA]</scope>
    <source>
        <strain evidence="2 3">ATCC 30569</strain>
    </source>
</reference>
<evidence type="ECO:0000259" key="1">
    <source>
        <dbReference type="PROSITE" id="PS50030"/>
    </source>
</evidence>
<organism evidence="2 3">
    <name type="scientific">Naegleria lovaniensis</name>
    <name type="common">Amoeba</name>
    <dbReference type="NCBI Taxonomy" id="51637"/>
    <lineage>
        <taxon>Eukaryota</taxon>
        <taxon>Discoba</taxon>
        <taxon>Heterolobosea</taxon>
        <taxon>Tetramitia</taxon>
        <taxon>Eutetramitia</taxon>
        <taxon>Vahlkampfiidae</taxon>
        <taxon>Naegleria</taxon>
    </lineage>
</organism>